<comment type="subcellular location">
    <subcellularLocation>
        <location evidence="3">Secreted</location>
    </subcellularLocation>
    <subcellularLocation>
        <location evidence="3">Bacterial flagellum</location>
    </subcellularLocation>
</comment>
<dbReference type="InterPro" id="IPR046358">
    <property type="entry name" value="Flagellin_C"/>
</dbReference>
<feature type="domain" description="Flagellin C-terminal" evidence="5">
    <location>
        <begin position="921"/>
        <end position="1001"/>
    </location>
</feature>
<proteinExistence type="inferred from homology"/>
<dbReference type="SUPFAM" id="SSF64518">
    <property type="entry name" value="Phase 1 flagellin"/>
    <property type="match status" value="2"/>
</dbReference>
<dbReference type="OrthoDB" id="225814at2"/>
<evidence type="ECO:0000256" key="2">
    <source>
        <dbReference type="ARBA" id="ARBA00023143"/>
    </source>
</evidence>
<dbReference type="RefSeq" id="WP_145052519.1">
    <property type="nucleotide sequence ID" value="NZ_CP036433.1"/>
</dbReference>
<keyword evidence="7" id="KW-1185">Reference proteome</keyword>
<keyword evidence="2 3" id="KW-0975">Bacterial flagellum</keyword>
<dbReference type="AlphaFoldDB" id="A0A518DR52"/>
<organism evidence="6 7">
    <name type="scientific">Lignipirellula cremea</name>
    <dbReference type="NCBI Taxonomy" id="2528010"/>
    <lineage>
        <taxon>Bacteria</taxon>
        <taxon>Pseudomonadati</taxon>
        <taxon>Planctomycetota</taxon>
        <taxon>Planctomycetia</taxon>
        <taxon>Pirellulales</taxon>
        <taxon>Pirellulaceae</taxon>
        <taxon>Lignipirellula</taxon>
    </lineage>
</organism>
<dbReference type="PANTHER" id="PTHR42792:SF2">
    <property type="entry name" value="FLAGELLIN"/>
    <property type="match status" value="1"/>
</dbReference>
<evidence type="ECO:0000313" key="6">
    <source>
        <dbReference type="EMBL" id="QDU94313.1"/>
    </source>
</evidence>
<dbReference type="KEGG" id="lcre:Pla8534_21020"/>
<dbReference type="Gene3D" id="1.20.1330.10">
    <property type="entry name" value="f41 fragment of flagellin, N-terminal domain"/>
    <property type="match status" value="2"/>
</dbReference>
<reference evidence="6 7" key="1">
    <citation type="submission" date="2019-02" db="EMBL/GenBank/DDBJ databases">
        <title>Deep-cultivation of Planctomycetes and their phenomic and genomic characterization uncovers novel biology.</title>
        <authorList>
            <person name="Wiegand S."/>
            <person name="Jogler M."/>
            <person name="Boedeker C."/>
            <person name="Pinto D."/>
            <person name="Vollmers J."/>
            <person name="Rivas-Marin E."/>
            <person name="Kohn T."/>
            <person name="Peeters S.H."/>
            <person name="Heuer A."/>
            <person name="Rast P."/>
            <person name="Oberbeckmann S."/>
            <person name="Bunk B."/>
            <person name="Jeske O."/>
            <person name="Meyerdierks A."/>
            <person name="Storesund J.E."/>
            <person name="Kallscheuer N."/>
            <person name="Luecker S."/>
            <person name="Lage O.M."/>
            <person name="Pohl T."/>
            <person name="Merkel B.J."/>
            <person name="Hornburger P."/>
            <person name="Mueller R.-W."/>
            <person name="Bruemmer F."/>
            <person name="Labrenz M."/>
            <person name="Spormann A.M."/>
            <person name="Op den Camp H."/>
            <person name="Overmann J."/>
            <person name="Amann R."/>
            <person name="Jetten M.S.M."/>
            <person name="Mascher T."/>
            <person name="Medema M.H."/>
            <person name="Devos D.P."/>
            <person name="Kaster A.-K."/>
            <person name="Ovreas L."/>
            <person name="Rohde M."/>
            <person name="Galperin M.Y."/>
            <person name="Jogler C."/>
        </authorList>
    </citation>
    <scope>NUCLEOTIDE SEQUENCE [LARGE SCALE GENOMIC DNA]</scope>
    <source>
        <strain evidence="6 7">Pla85_3_4</strain>
    </source>
</reference>
<dbReference type="GO" id="GO:0005576">
    <property type="term" value="C:extracellular region"/>
    <property type="evidence" value="ECO:0007669"/>
    <property type="project" value="UniProtKB-SubCell"/>
</dbReference>
<evidence type="ECO:0000256" key="3">
    <source>
        <dbReference type="RuleBase" id="RU362073"/>
    </source>
</evidence>
<dbReference type="InterPro" id="IPR001492">
    <property type="entry name" value="Flagellin"/>
</dbReference>
<keyword evidence="6" id="KW-0966">Cell projection</keyword>
<dbReference type="Proteomes" id="UP000317648">
    <property type="component" value="Chromosome"/>
</dbReference>
<dbReference type="GO" id="GO:0005198">
    <property type="term" value="F:structural molecule activity"/>
    <property type="evidence" value="ECO:0007669"/>
    <property type="project" value="UniProtKB-UniRule"/>
</dbReference>
<evidence type="ECO:0000256" key="1">
    <source>
        <dbReference type="ARBA" id="ARBA00005709"/>
    </source>
</evidence>
<feature type="domain" description="Flagellin N-terminal" evidence="4">
    <location>
        <begin position="15"/>
        <end position="148"/>
    </location>
</feature>
<protein>
    <recommendedName>
        <fullName evidence="3">Flagellin</fullName>
    </recommendedName>
</protein>
<dbReference type="EMBL" id="CP036433">
    <property type="protein sequence ID" value="QDU94313.1"/>
    <property type="molecule type" value="Genomic_DNA"/>
</dbReference>
<dbReference type="Pfam" id="PF00700">
    <property type="entry name" value="Flagellin_C"/>
    <property type="match status" value="1"/>
</dbReference>
<dbReference type="Pfam" id="PF00669">
    <property type="entry name" value="Flagellin_N"/>
    <property type="match status" value="1"/>
</dbReference>
<evidence type="ECO:0000259" key="5">
    <source>
        <dbReference type="Pfam" id="PF00700"/>
    </source>
</evidence>
<evidence type="ECO:0000259" key="4">
    <source>
        <dbReference type="Pfam" id="PF00669"/>
    </source>
</evidence>
<keyword evidence="3" id="KW-0964">Secreted</keyword>
<dbReference type="InterPro" id="IPR001029">
    <property type="entry name" value="Flagellin_N"/>
</dbReference>
<comment type="function">
    <text evidence="3">Flagellin is the subunit protein which polymerizes to form the filaments of bacterial flagella.</text>
</comment>
<dbReference type="GO" id="GO:0009288">
    <property type="term" value="C:bacterial-type flagellum"/>
    <property type="evidence" value="ECO:0007669"/>
    <property type="project" value="UniProtKB-SubCell"/>
</dbReference>
<keyword evidence="6" id="KW-0282">Flagellum</keyword>
<dbReference type="PANTHER" id="PTHR42792">
    <property type="entry name" value="FLAGELLIN"/>
    <property type="match status" value="1"/>
</dbReference>
<keyword evidence="6" id="KW-0969">Cilium</keyword>
<accession>A0A518DR52</accession>
<name>A0A518DR52_9BACT</name>
<sequence length="1001" mass="104444">MTVIPVGVGRATELQVQRRLQNQLQLDQTGLLRTQEQLSTGRRVLLPSDDARAANRAVSLQRVLEQKIQVRSNITTTESYLSTTESSIATVSNLLAEIHGLAISSVDASTSDAQRQAAKEQTLQAISELTDIGNRKFRDRYLFAGSATTQQPFSEINGVTAFLGNEGLLKSFSDDDLLFDVNISAQEVFGALSEPDPITVDLDPVLTSNTRLADLRGGNGITLGLFTVSDGETTKTIDIRGAQRVNDVVRLIESNPPDGKQVTARLEDGHLVVELEGGGSLTIREVGNGITAAELGIVEKLGAVDNRVVGEDLDPRLNLTTSLKDVLGVRAKIVLQSEGYNNDLVLEAKQRGEEFNGYSLQIVDDELLNAGAGLSAGSEYATFSDTPVAAQASLSFNGAGNDLILTATNAGSAYNGVAINVSDAGLIGNTALASYDAATKTLTLGIDSSGATDAQALIDAIDAQGLFTAAYDGANPADGGFNPAASIPGTDAGVIRGDTGNSGGDANTIFVHVKAGQSSANQVRDALQANAEVAALFDVRVEGKDTLTAPNLGRGPVATITAQSTGGAGVEFDQESGLQIVNGGQQYTIDFSEARTIEDLLNKLNGSDAGVLAQIDPSGRGIQIRTRLSGNDFSIGENGGQTASQLGVRTLTAESALHDFNYGRGVSRTDGVDFTITRNDGVELEIDIGAAATVADVLDVINNHPDNQGPGAVLARLSEYGNGIELIDDNPAAGGVLTITKSLQSEAAWDLGLIPPDQDSVTADSTAVAASAQLAFSGSPLNTGIALTANTAGGGLSDVTIEFLTGGAGDTATAVYDEGTKRLQITIDPAATTANTIIDAINLEGSFLAQRDLSQNPGNNGTGVVGFTGDAGVTIGGSPDKLQSADTNPREVKGVFNSLRRLVAALDSGDNREIERAAAALEDDQTRVTFARSDLGARLNSLDSIKTRLDTEEINLRETLSIEIEVDFPTAVSELTAQQASYEASLQLMGRTFQLSLLDYI</sequence>
<comment type="similarity">
    <text evidence="1 3">Belongs to the bacterial flagellin family.</text>
</comment>
<evidence type="ECO:0000313" key="7">
    <source>
        <dbReference type="Proteomes" id="UP000317648"/>
    </source>
</evidence>
<gene>
    <name evidence="6" type="primary">flgL</name>
    <name evidence="6" type="ORF">Pla8534_21020</name>
</gene>